<dbReference type="InterPro" id="IPR015797">
    <property type="entry name" value="NUDIX_hydrolase-like_dom_sf"/>
</dbReference>
<dbReference type="HOGENOM" id="CLU_062658_0_0_1"/>
<proteinExistence type="predicted"/>
<dbReference type="InParanoid" id="A0A066WQJ8"/>
<dbReference type="OMA" id="WHWAAGW"/>
<dbReference type="CDD" id="cd18888">
    <property type="entry name" value="NUDIX_ADPRase_Nudt5"/>
    <property type="match status" value="1"/>
</dbReference>
<evidence type="ECO:0000313" key="3">
    <source>
        <dbReference type="EMBL" id="KDN53289.1"/>
    </source>
</evidence>
<dbReference type="PANTHER" id="PTHR11839:SF1">
    <property type="entry name" value="ADP-SUGAR PYROPHOSPHATASE"/>
    <property type="match status" value="1"/>
</dbReference>
<dbReference type="SUPFAM" id="SSF55811">
    <property type="entry name" value="Nudix"/>
    <property type="match status" value="1"/>
</dbReference>
<name>A0A066WQJ8_TILAU</name>
<evidence type="ECO:0000313" key="4">
    <source>
        <dbReference type="Proteomes" id="UP000027361"/>
    </source>
</evidence>
<dbReference type="RefSeq" id="XP_013246128.1">
    <property type="nucleotide sequence ID" value="XM_013390674.1"/>
</dbReference>
<keyword evidence="4" id="KW-1185">Reference proteome</keyword>
<dbReference type="InterPro" id="IPR000086">
    <property type="entry name" value="NUDIX_hydrolase_dom"/>
</dbReference>
<dbReference type="FunCoup" id="A0A066WQJ8">
    <property type="interactions" value="412"/>
</dbReference>
<evidence type="ECO:0000256" key="1">
    <source>
        <dbReference type="ARBA" id="ARBA00022801"/>
    </source>
</evidence>
<feature type="domain" description="Nudix hydrolase" evidence="2">
    <location>
        <begin position="50"/>
        <end position="205"/>
    </location>
</feature>
<comment type="caution">
    <text evidence="3">The sequence shown here is derived from an EMBL/GenBank/DDBJ whole genome shotgun (WGS) entry which is preliminary data.</text>
</comment>
<dbReference type="GO" id="GO:0006753">
    <property type="term" value="P:nucleoside phosphate metabolic process"/>
    <property type="evidence" value="ECO:0007669"/>
    <property type="project" value="TreeGrafter"/>
</dbReference>
<gene>
    <name evidence="3" type="ORF">K437DRAFT_219312</name>
</gene>
<dbReference type="Proteomes" id="UP000027361">
    <property type="component" value="Unassembled WGS sequence"/>
</dbReference>
<dbReference type="GeneID" id="25262231"/>
<protein>
    <recommendedName>
        <fullName evidence="2">Nudix hydrolase domain-containing protein</fullName>
    </recommendedName>
</protein>
<dbReference type="AlphaFoldDB" id="A0A066WQJ8"/>
<dbReference type="GO" id="GO:0005634">
    <property type="term" value="C:nucleus"/>
    <property type="evidence" value="ECO:0007669"/>
    <property type="project" value="TreeGrafter"/>
</dbReference>
<dbReference type="FunFam" id="3.90.79.10:FF:000016">
    <property type="entry name" value="ADP-sugar pyrophosphatase isoform X1"/>
    <property type="match status" value="1"/>
</dbReference>
<dbReference type="STRING" id="1037660.A0A066WQJ8"/>
<reference evidence="3 4" key="1">
    <citation type="submission" date="2014-05" db="EMBL/GenBank/DDBJ databases">
        <title>Draft genome sequence of a rare smut relative, Tilletiaria anomala UBC 951.</title>
        <authorList>
            <consortium name="DOE Joint Genome Institute"/>
            <person name="Toome M."/>
            <person name="Kuo A."/>
            <person name="Henrissat B."/>
            <person name="Lipzen A."/>
            <person name="Tritt A."/>
            <person name="Yoshinaga Y."/>
            <person name="Zane M."/>
            <person name="Barry K."/>
            <person name="Grigoriev I.V."/>
            <person name="Spatafora J.W."/>
            <person name="Aimea M.C."/>
        </authorList>
    </citation>
    <scope>NUCLEOTIDE SEQUENCE [LARGE SCALE GENOMIC DNA]</scope>
    <source>
        <strain evidence="3 4">UBC 951</strain>
    </source>
</reference>
<keyword evidence="1" id="KW-0378">Hydrolase</keyword>
<dbReference type="OrthoDB" id="10249920at2759"/>
<sequence>MSIRYTASIRSREPVSDDQTKWVGLQAIKWIDPAGKERTWEAADRKTRKGEVDAVAICTIIERPSSEPHILLVSQYRPPVDGWVVEMPAGLVDQGEEGKEGSTRAALRELQEETGYGGPSSGDGSDGRGELNVLETSDIMANDPGMSGANMRLCVVKIEVADDAPEPVAQPEEGEFIEKHLVPLKGLYLTLQEMQRKGYSVDARLAHFAVGLSIADAAAQGGKGAFITAFSSTGATPRS</sequence>
<dbReference type="PANTHER" id="PTHR11839">
    <property type="entry name" value="UDP/ADP-SUGAR PYROPHOSPHATASE"/>
    <property type="match status" value="1"/>
</dbReference>
<accession>A0A066WQJ8</accession>
<dbReference type="Gene3D" id="3.90.79.10">
    <property type="entry name" value="Nucleoside Triphosphate Pyrophosphohydrolase"/>
    <property type="match status" value="1"/>
</dbReference>
<evidence type="ECO:0000259" key="2">
    <source>
        <dbReference type="PROSITE" id="PS51462"/>
    </source>
</evidence>
<dbReference type="PROSITE" id="PS51462">
    <property type="entry name" value="NUDIX"/>
    <property type="match status" value="1"/>
</dbReference>
<dbReference type="GO" id="GO:0047631">
    <property type="term" value="F:ADP-ribose diphosphatase activity"/>
    <property type="evidence" value="ECO:0007669"/>
    <property type="project" value="TreeGrafter"/>
</dbReference>
<organism evidence="3 4">
    <name type="scientific">Tilletiaria anomala (strain ATCC 24038 / CBS 436.72 / UBC 951)</name>
    <dbReference type="NCBI Taxonomy" id="1037660"/>
    <lineage>
        <taxon>Eukaryota</taxon>
        <taxon>Fungi</taxon>
        <taxon>Dikarya</taxon>
        <taxon>Basidiomycota</taxon>
        <taxon>Ustilaginomycotina</taxon>
        <taxon>Exobasidiomycetes</taxon>
        <taxon>Georgefischeriales</taxon>
        <taxon>Tilletiariaceae</taxon>
        <taxon>Tilletiaria</taxon>
    </lineage>
</organism>
<dbReference type="Pfam" id="PF00293">
    <property type="entry name" value="NUDIX"/>
    <property type="match status" value="1"/>
</dbReference>
<dbReference type="GO" id="GO:0019693">
    <property type="term" value="P:ribose phosphate metabolic process"/>
    <property type="evidence" value="ECO:0007669"/>
    <property type="project" value="TreeGrafter"/>
</dbReference>
<dbReference type="EMBL" id="JMSN01000003">
    <property type="protein sequence ID" value="KDN53289.1"/>
    <property type="molecule type" value="Genomic_DNA"/>
</dbReference>